<reference evidence="7 8" key="1">
    <citation type="submission" date="2016-09" db="EMBL/GenBank/DDBJ databases">
        <authorList>
            <person name="Capua I."/>
            <person name="De Benedictis P."/>
            <person name="Joannis T."/>
            <person name="Lombin L.H."/>
            <person name="Cattoli G."/>
        </authorList>
    </citation>
    <scope>NUCLEOTIDE SEQUENCE [LARGE SCALE GENOMIC DNA]</scope>
    <source>
        <strain evidence="7 8">IMI 309357</strain>
    </source>
</reference>
<evidence type="ECO:0000313" key="7">
    <source>
        <dbReference type="EMBL" id="OHE94376.1"/>
    </source>
</evidence>
<dbReference type="GO" id="GO:0071949">
    <property type="term" value="F:FAD binding"/>
    <property type="evidence" value="ECO:0007669"/>
    <property type="project" value="InterPro"/>
</dbReference>
<sequence length="971" mass="106789">MSETACDVLIVGAGPTGLTLAIELAARKVDFRIVESRAEQSDKSRALVVQPRSQELLYRYGDIQELISRARQPSGIATWINQKPVLDITFGSSDELAREYGTDFPRPLLASQAETERFLNKRLEEVSKILPERGTTAQSINQDETGVTVTLKRGTQVENLRCKYVVGADGSNSTVRQAGTKFQFKGAEYPQEFLLCDCRVKWKQPQEAKAMFMLGQGSLIVMPLDDDVIRLAGSSWLGKTDRDPTLQDFQDQLDKMAPGQGELFDPIWLNKFHLSNRGVNSYRDGRLFLAGDSAHVHSPAGGQGMNTGIQDAINLGWKLAEVLQHKREGGFLDTYNNERSPVGKTVLARTDRIFTVMTSQNFFATLLRNYLGPLVQPLIFRDSDRWKMAYRFSSQLNIRYRKSDIVATGSNFSGPVRGGDRAPNGTLIGPDGQGKLYDLFRSLGYQLLLFTGTGERCTSEKELNAAVAGCGPVDVHIISSQEDVGYFDQDGSLHKLYGFDNAGYVEISPALFFYPEDYQFFVKQSFIMASESTAAFWAKTDKYLMSTRVPYSPVIITKAKGTKLYDAEGRQILDFTSGQMSSVLGHSHPEIVEVVQKYVAELDHLLSNMITQPVADLAERLGKLLPAPLEKSFFLNTGSETTEAAIKMAKLHTGKFEIVAMSASYHGLTSGSGSATYSAGRKNAGPAMPGQLAFPAPYAYRSIFRTPDGAYDWEKEMDFGWSMIDRQSVGSLAAFIMEPILSTGGILDLPKGYLKRLSEECKKRDMLLILDEAQTGVGRTGQMFAFEHDDTVPDILCLSKTLGCGLPLASVSTTAEVAQGCKKAGFLWLTTHLNDPLTAAVGNKVLEIVERDNICQRATDRGEQLRAGLLKLQEKYWCIGDVRGRGLLQGIEIISNAETKAPGSDLGQAVSDRAMVLGLSCNIVNLPGMGGVFRLAPPVTVSAEEIEEGLRILDEAFGYVLEQREKTTPTA</sequence>
<dbReference type="EMBL" id="MJBS01000101">
    <property type="protein sequence ID" value="OHE94376.1"/>
    <property type="molecule type" value="Genomic_DNA"/>
</dbReference>
<dbReference type="InterPro" id="IPR002938">
    <property type="entry name" value="FAD-bd"/>
</dbReference>
<dbReference type="Pfam" id="PF00202">
    <property type="entry name" value="Aminotran_3"/>
    <property type="match status" value="1"/>
</dbReference>
<evidence type="ECO:0000256" key="4">
    <source>
        <dbReference type="ARBA" id="ARBA00022898"/>
    </source>
</evidence>
<dbReference type="GO" id="GO:0008483">
    <property type="term" value="F:transaminase activity"/>
    <property type="evidence" value="ECO:0007669"/>
    <property type="project" value="UniProtKB-KW"/>
</dbReference>
<gene>
    <name evidence="7" type="ORF">CORC01_10304</name>
</gene>
<evidence type="ECO:0000259" key="6">
    <source>
        <dbReference type="Pfam" id="PF01494"/>
    </source>
</evidence>
<organism evidence="7 8">
    <name type="scientific">Colletotrichum orchidophilum</name>
    <dbReference type="NCBI Taxonomy" id="1209926"/>
    <lineage>
        <taxon>Eukaryota</taxon>
        <taxon>Fungi</taxon>
        <taxon>Dikarya</taxon>
        <taxon>Ascomycota</taxon>
        <taxon>Pezizomycotina</taxon>
        <taxon>Sordariomycetes</taxon>
        <taxon>Hypocreomycetidae</taxon>
        <taxon>Glomerellales</taxon>
        <taxon>Glomerellaceae</taxon>
        <taxon>Colletotrichum</taxon>
    </lineage>
</organism>
<feature type="domain" description="FAD-binding" evidence="6">
    <location>
        <begin position="6"/>
        <end position="349"/>
    </location>
</feature>
<dbReference type="AlphaFoldDB" id="A0A1G4AZ26"/>
<keyword evidence="7" id="KW-0032">Aminotransferase</keyword>
<comment type="caution">
    <text evidence="7">The sequence shown here is derived from an EMBL/GenBank/DDBJ whole genome shotgun (WGS) entry which is preliminary data.</text>
</comment>
<dbReference type="SUPFAM" id="SSF53383">
    <property type="entry name" value="PLP-dependent transferases"/>
    <property type="match status" value="1"/>
</dbReference>
<dbReference type="Gene3D" id="3.40.30.120">
    <property type="match status" value="1"/>
</dbReference>
<dbReference type="GeneID" id="34563442"/>
<keyword evidence="7" id="KW-0808">Transferase</keyword>
<dbReference type="Gene3D" id="3.50.50.60">
    <property type="entry name" value="FAD/NAD(P)-binding domain"/>
    <property type="match status" value="1"/>
</dbReference>
<protein>
    <submittedName>
        <fullName evidence="7">Aminotransferase class-III</fullName>
    </submittedName>
</protein>
<keyword evidence="5" id="KW-0560">Oxidoreductase</keyword>
<dbReference type="Gene3D" id="3.90.1150.10">
    <property type="entry name" value="Aspartate Aminotransferase, domain 1"/>
    <property type="match status" value="1"/>
</dbReference>
<accession>A0A1G4AZ26</accession>
<dbReference type="PROSITE" id="PS00600">
    <property type="entry name" value="AA_TRANSFER_CLASS_3"/>
    <property type="match status" value="1"/>
</dbReference>
<dbReference type="Proteomes" id="UP000176998">
    <property type="component" value="Unassembled WGS sequence"/>
</dbReference>
<dbReference type="OrthoDB" id="10016252at2759"/>
<dbReference type="InterPro" id="IPR005814">
    <property type="entry name" value="Aminotrans_3"/>
</dbReference>
<dbReference type="Pfam" id="PF01494">
    <property type="entry name" value="FAD_binding_3"/>
    <property type="match status" value="1"/>
</dbReference>
<dbReference type="STRING" id="1209926.A0A1G4AZ26"/>
<keyword evidence="4" id="KW-0663">Pyridoxal phosphate</keyword>
<comment type="similarity">
    <text evidence="1">Belongs to the class-III pyridoxal-phosphate-dependent aminotransferase family.</text>
</comment>
<dbReference type="PANTHER" id="PTHR45688">
    <property type="match status" value="1"/>
</dbReference>
<keyword evidence="2" id="KW-0285">Flavoprotein</keyword>
<dbReference type="GO" id="GO:0030170">
    <property type="term" value="F:pyridoxal phosphate binding"/>
    <property type="evidence" value="ECO:0007669"/>
    <property type="project" value="InterPro"/>
</dbReference>
<dbReference type="PANTHER" id="PTHR45688:SF13">
    <property type="entry name" value="ALANINE--GLYOXYLATE AMINOTRANSFERASE 2-LIKE"/>
    <property type="match status" value="1"/>
</dbReference>
<dbReference type="SUPFAM" id="SSF51905">
    <property type="entry name" value="FAD/NAD(P)-binding domain"/>
    <property type="match status" value="1"/>
</dbReference>
<dbReference type="PRINTS" id="PR00420">
    <property type="entry name" value="RNGMNOXGNASE"/>
</dbReference>
<dbReference type="RefSeq" id="XP_022471539.1">
    <property type="nucleotide sequence ID" value="XM_022621932.1"/>
</dbReference>
<dbReference type="CDD" id="cd00610">
    <property type="entry name" value="OAT_like"/>
    <property type="match status" value="1"/>
</dbReference>
<dbReference type="Gene3D" id="3.40.640.10">
    <property type="entry name" value="Type I PLP-dependent aspartate aminotransferase-like (Major domain)"/>
    <property type="match status" value="1"/>
</dbReference>
<proteinExistence type="inferred from homology"/>
<dbReference type="Gene3D" id="3.30.70.2450">
    <property type="match status" value="1"/>
</dbReference>
<dbReference type="GO" id="GO:0016491">
    <property type="term" value="F:oxidoreductase activity"/>
    <property type="evidence" value="ECO:0007669"/>
    <property type="project" value="UniProtKB-KW"/>
</dbReference>
<evidence type="ECO:0000256" key="3">
    <source>
        <dbReference type="ARBA" id="ARBA00022827"/>
    </source>
</evidence>
<evidence type="ECO:0000256" key="5">
    <source>
        <dbReference type="ARBA" id="ARBA00023002"/>
    </source>
</evidence>
<dbReference type="InterPro" id="IPR015424">
    <property type="entry name" value="PyrdxlP-dep_Trfase"/>
</dbReference>
<dbReference type="InterPro" id="IPR036188">
    <property type="entry name" value="FAD/NAD-bd_sf"/>
</dbReference>
<dbReference type="InterPro" id="IPR015422">
    <property type="entry name" value="PyrdxlP-dep_Trfase_small"/>
</dbReference>
<dbReference type="InterPro" id="IPR015421">
    <property type="entry name" value="PyrdxlP-dep_Trfase_major"/>
</dbReference>
<name>A0A1G4AZ26_9PEZI</name>
<evidence type="ECO:0000256" key="1">
    <source>
        <dbReference type="ARBA" id="ARBA00008954"/>
    </source>
</evidence>
<evidence type="ECO:0000313" key="8">
    <source>
        <dbReference type="Proteomes" id="UP000176998"/>
    </source>
</evidence>
<keyword evidence="3" id="KW-0274">FAD</keyword>
<dbReference type="GO" id="GO:0005739">
    <property type="term" value="C:mitochondrion"/>
    <property type="evidence" value="ECO:0007669"/>
    <property type="project" value="TreeGrafter"/>
</dbReference>
<evidence type="ECO:0000256" key="2">
    <source>
        <dbReference type="ARBA" id="ARBA00022630"/>
    </source>
</evidence>
<dbReference type="InterPro" id="IPR049704">
    <property type="entry name" value="Aminotrans_3_PPA_site"/>
</dbReference>
<keyword evidence="8" id="KW-1185">Reference proteome</keyword>